<sequence>MKKENSEIYRNGKLIELNNPQPEIRKNAESAKDWAYADEAVYLYRMAVLFKDRFLDPILLTDRRRLPDPVISFANLRNKNTLAAYTLVRNPQGLLYEITMNNVHYIDEEQSGKKVKRWSFGKWAQLETLLHEQVHLWQQNFGTDPVRPGQAYHNKEFINKCESLGLHPMPGAGCHTRLADGNFAILMKELGVEPPNLGEKMNDLDIDWFKWFLDSLGKGRKGTSTLHKWTCPECGLKVRIGIKGDPKIRHDPCEQKIGHPVFFVKADGITHTIYKGKK</sequence>
<protein>
    <recommendedName>
        <fullName evidence="3">SprT-like family protein</fullName>
    </recommendedName>
</protein>
<reference evidence="1 2" key="1">
    <citation type="submission" date="2018-08" db="EMBL/GenBank/DDBJ databases">
        <title>Genomic Encyclopedia of Type Strains, Phase IV (KMG-IV): sequencing the most valuable type-strain genomes for metagenomic binning, comparative biology and taxonomic classification.</title>
        <authorList>
            <person name="Goeker M."/>
        </authorList>
    </citation>
    <scope>NUCLEOTIDE SEQUENCE [LARGE SCALE GENOMIC DNA]</scope>
    <source>
        <strain evidence="1 2">DSM 23923</strain>
    </source>
</reference>
<proteinExistence type="predicted"/>
<evidence type="ECO:0008006" key="3">
    <source>
        <dbReference type="Google" id="ProtNLM"/>
    </source>
</evidence>
<dbReference type="AlphaFoldDB" id="A0A347ZRV6"/>
<accession>A0A347ZRV6</accession>
<dbReference type="Proteomes" id="UP000256388">
    <property type="component" value="Unassembled WGS sequence"/>
</dbReference>
<dbReference type="RefSeq" id="WP_116224536.1">
    <property type="nucleotide sequence ID" value="NZ_AP018437.1"/>
</dbReference>
<evidence type="ECO:0000313" key="2">
    <source>
        <dbReference type="Proteomes" id="UP000256388"/>
    </source>
</evidence>
<comment type="caution">
    <text evidence="1">The sequence shown here is derived from an EMBL/GenBank/DDBJ whole genome shotgun (WGS) entry which is preliminary data.</text>
</comment>
<dbReference type="EMBL" id="QUMS01000001">
    <property type="protein sequence ID" value="REG11409.1"/>
    <property type="molecule type" value="Genomic_DNA"/>
</dbReference>
<evidence type="ECO:0000313" key="1">
    <source>
        <dbReference type="EMBL" id="REG11409.1"/>
    </source>
</evidence>
<dbReference type="OrthoDB" id="9787302at2"/>
<gene>
    <name evidence="1" type="ORF">DFR64_1290</name>
</gene>
<organism evidence="1 2">
    <name type="scientific">Pelolinea submarina</name>
    <dbReference type="NCBI Taxonomy" id="913107"/>
    <lineage>
        <taxon>Bacteria</taxon>
        <taxon>Bacillati</taxon>
        <taxon>Chloroflexota</taxon>
        <taxon>Anaerolineae</taxon>
        <taxon>Anaerolineales</taxon>
        <taxon>Anaerolineaceae</taxon>
        <taxon>Pelolinea</taxon>
    </lineage>
</organism>
<name>A0A347ZRV6_9CHLR</name>
<keyword evidence="2" id="KW-1185">Reference proteome</keyword>